<keyword evidence="4" id="KW-1185">Reference proteome</keyword>
<dbReference type="Proteomes" id="UP000029725">
    <property type="component" value="Unassembled WGS sequence"/>
</dbReference>
<dbReference type="InterPro" id="IPR015943">
    <property type="entry name" value="WD40/YVTN_repeat-like_dom_sf"/>
</dbReference>
<keyword evidence="1" id="KW-0853">WD repeat</keyword>
<evidence type="ECO:0000313" key="3">
    <source>
        <dbReference type="EMBL" id="KGG51384.1"/>
    </source>
</evidence>
<feature type="compositionally biased region" description="Polar residues" evidence="2">
    <location>
        <begin position="172"/>
        <end position="189"/>
    </location>
</feature>
<dbReference type="SUPFAM" id="SSF101908">
    <property type="entry name" value="Putative isomerase YbhE"/>
    <property type="match status" value="1"/>
</dbReference>
<evidence type="ECO:0000313" key="4">
    <source>
        <dbReference type="Proteomes" id="UP000029725"/>
    </source>
</evidence>
<protein>
    <submittedName>
        <fullName evidence="3">Uncharacterized protein</fullName>
    </submittedName>
</protein>
<accession>A0A098VRI1</accession>
<dbReference type="Gene3D" id="2.130.10.10">
    <property type="entry name" value="YVTN repeat-like/Quinoprotein amine dehydrogenase"/>
    <property type="match status" value="1"/>
</dbReference>
<dbReference type="InterPro" id="IPR001680">
    <property type="entry name" value="WD40_rpt"/>
</dbReference>
<feature type="region of interest" description="Disordered" evidence="2">
    <location>
        <begin position="172"/>
        <end position="203"/>
    </location>
</feature>
<comment type="caution">
    <text evidence="3">The sequence shown here is derived from an EMBL/GenBank/DDBJ whole genome shotgun (WGS) entry which is preliminary data.</text>
</comment>
<dbReference type="PROSITE" id="PS50082">
    <property type="entry name" value="WD_REPEATS_2"/>
    <property type="match status" value="1"/>
</dbReference>
<reference evidence="3 4" key="1">
    <citation type="submission" date="2014-04" db="EMBL/GenBank/DDBJ databases">
        <title>A new species of microsporidia sheds light on the evolution of extreme parasitism.</title>
        <authorList>
            <person name="Haag K.L."/>
            <person name="James T.Y."/>
            <person name="Larsson R."/>
            <person name="Schaer T.M."/>
            <person name="Refardt D."/>
            <person name="Pombert J.-F."/>
            <person name="Ebert D."/>
        </authorList>
    </citation>
    <scope>NUCLEOTIDE SEQUENCE [LARGE SCALE GENOMIC DNA]</scope>
    <source>
        <strain evidence="3 4">UGP3</strain>
        <tissue evidence="3">Spores</tissue>
    </source>
</reference>
<gene>
    <name evidence="3" type="ORF">DI09_37p210</name>
</gene>
<name>A0A098VRI1_9MICR</name>
<feature type="repeat" description="WD" evidence="1">
    <location>
        <begin position="119"/>
        <end position="145"/>
    </location>
</feature>
<dbReference type="VEuPathDB" id="MicrosporidiaDB:DI09_37p210"/>
<sequence length="246" mass="26408">METQNGIPKNHVNIANLDDRVKTASAQDANSIKGELEFLIYKYTKAFGSNSHSENDGHATGCGKSFYAGLTWKGCARIASLEDMTPSLVDPNASNYELLSPSCAPNLQSSDACDAPRSNNSSLTSASLDGTIKIWKLHDGTILRTLLNVPSSEHEGFIYIVDDESEYGHLSSSLEVDSDGQQVATSASRGSRESKSISPVSLVSRPQMEKNSLDHILVAFDDHLGYITSIACGSDGPILSGFVFTK</sequence>
<dbReference type="EMBL" id="JMKJ01000310">
    <property type="protein sequence ID" value="KGG51384.1"/>
    <property type="molecule type" value="Genomic_DNA"/>
</dbReference>
<evidence type="ECO:0000256" key="1">
    <source>
        <dbReference type="PROSITE-ProRule" id="PRU00221"/>
    </source>
</evidence>
<dbReference type="AlphaFoldDB" id="A0A098VRI1"/>
<dbReference type="GeneID" id="25259742"/>
<evidence type="ECO:0000256" key="2">
    <source>
        <dbReference type="SAM" id="MobiDB-lite"/>
    </source>
</evidence>
<dbReference type="HOGENOM" id="CLU_1129293_0_0_1"/>
<dbReference type="RefSeq" id="XP_013237811.1">
    <property type="nucleotide sequence ID" value="XM_013382357.1"/>
</dbReference>
<proteinExistence type="predicted"/>
<organism evidence="3 4">
    <name type="scientific">Mitosporidium daphniae</name>
    <dbReference type="NCBI Taxonomy" id="1485682"/>
    <lineage>
        <taxon>Eukaryota</taxon>
        <taxon>Fungi</taxon>
        <taxon>Fungi incertae sedis</taxon>
        <taxon>Microsporidia</taxon>
        <taxon>Mitosporidium</taxon>
    </lineage>
</organism>